<evidence type="ECO:0000256" key="6">
    <source>
        <dbReference type="ARBA" id="ARBA00023157"/>
    </source>
</evidence>
<dbReference type="Proteomes" id="UP001158576">
    <property type="component" value="Chromosome PAR"/>
</dbReference>
<keyword evidence="4 7" id="KW-0378">Hydrolase</keyword>
<dbReference type="InterPro" id="IPR001254">
    <property type="entry name" value="Trypsin_dom"/>
</dbReference>
<keyword evidence="10" id="KW-1185">Reference proteome</keyword>
<dbReference type="PANTHER" id="PTHR24264">
    <property type="entry name" value="TRYPSIN-RELATED"/>
    <property type="match status" value="1"/>
</dbReference>
<evidence type="ECO:0000256" key="1">
    <source>
        <dbReference type="ARBA" id="ARBA00004613"/>
    </source>
</evidence>
<dbReference type="Gene3D" id="2.40.10.10">
    <property type="entry name" value="Trypsin-like serine proteases"/>
    <property type="match status" value="1"/>
</dbReference>
<feature type="domain" description="Peptidase S1" evidence="8">
    <location>
        <begin position="218"/>
        <end position="469"/>
    </location>
</feature>
<dbReference type="InterPro" id="IPR043504">
    <property type="entry name" value="Peptidase_S1_PA_chymotrypsin"/>
</dbReference>
<keyword evidence="2" id="KW-0964">Secreted</keyword>
<evidence type="ECO:0000256" key="7">
    <source>
        <dbReference type="RuleBase" id="RU363034"/>
    </source>
</evidence>
<comment type="subcellular location">
    <subcellularLocation>
        <location evidence="1">Secreted</location>
    </subcellularLocation>
</comment>
<evidence type="ECO:0000256" key="3">
    <source>
        <dbReference type="ARBA" id="ARBA00022670"/>
    </source>
</evidence>
<dbReference type="PROSITE" id="PS00134">
    <property type="entry name" value="TRYPSIN_HIS"/>
    <property type="match status" value="1"/>
</dbReference>
<keyword evidence="3 7" id="KW-0645">Protease</keyword>
<dbReference type="PANTHER" id="PTHR24264:SF65">
    <property type="entry name" value="SRCR DOMAIN-CONTAINING PROTEIN"/>
    <property type="match status" value="1"/>
</dbReference>
<reference evidence="9 10" key="1">
    <citation type="submission" date="2021-04" db="EMBL/GenBank/DDBJ databases">
        <authorList>
            <person name="Bliznina A."/>
        </authorList>
    </citation>
    <scope>NUCLEOTIDE SEQUENCE [LARGE SCALE GENOMIC DNA]</scope>
</reference>
<proteinExistence type="predicted"/>
<keyword evidence="6" id="KW-1015">Disulfide bond</keyword>
<dbReference type="InterPro" id="IPR001314">
    <property type="entry name" value="Peptidase_S1A"/>
</dbReference>
<protein>
    <submittedName>
        <fullName evidence="9">Oidioi.mRNA.OKI2018_I69.PAR.g11732.t1.cds</fullName>
    </submittedName>
</protein>
<name>A0ABN7RX75_OIKDI</name>
<dbReference type="InterPro" id="IPR018114">
    <property type="entry name" value="TRYPSIN_HIS"/>
</dbReference>
<dbReference type="EMBL" id="OU015568">
    <property type="protein sequence ID" value="CAG5088106.1"/>
    <property type="molecule type" value="Genomic_DNA"/>
</dbReference>
<evidence type="ECO:0000256" key="5">
    <source>
        <dbReference type="ARBA" id="ARBA00022825"/>
    </source>
</evidence>
<accession>A0ABN7RX75</accession>
<evidence type="ECO:0000313" key="10">
    <source>
        <dbReference type="Proteomes" id="UP001158576"/>
    </source>
</evidence>
<evidence type="ECO:0000256" key="4">
    <source>
        <dbReference type="ARBA" id="ARBA00022801"/>
    </source>
</evidence>
<dbReference type="InterPro" id="IPR033116">
    <property type="entry name" value="TRYPSIN_SER"/>
</dbReference>
<dbReference type="InterPro" id="IPR050127">
    <property type="entry name" value="Serine_Proteases_S1"/>
</dbReference>
<dbReference type="SMART" id="SM00020">
    <property type="entry name" value="Tryp_SPc"/>
    <property type="match status" value="1"/>
</dbReference>
<dbReference type="PRINTS" id="PR00722">
    <property type="entry name" value="CHYMOTRYPSIN"/>
</dbReference>
<evidence type="ECO:0000313" key="9">
    <source>
        <dbReference type="EMBL" id="CAG5088106.1"/>
    </source>
</evidence>
<dbReference type="Pfam" id="PF00089">
    <property type="entry name" value="Trypsin"/>
    <property type="match status" value="1"/>
</dbReference>
<evidence type="ECO:0000256" key="2">
    <source>
        <dbReference type="ARBA" id="ARBA00022525"/>
    </source>
</evidence>
<dbReference type="SUPFAM" id="SSF50494">
    <property type="entry name" value="Trypsin-like serine proteases"/>
    <property type="match status" value="1"/>
</dbReference>
<dbReference type="PROSITE" id="PS00135">
    <property type="entry name" value="TRYPSIN_SER"/>
    <property type="match status" value="1"/>
</dbReference>
<dbReference type="CDD" id="cd00190">
    <property type="entry name" value="Tryp_SPc"/>
    <property type="match status" value="1"/>
</dbReference>
<organism evidence="9 10">
    <name type="scientific">Oikopleura dioica</name>
    <name type="common">Tunicate</name>
    <dbReference type="NCBI Taxonomy" id="34765"/>
    <lineage>
        <taxon>Eukaryota</taxon>
        <taxon>Metazoa</taxon>
        <taxon>Chordata</taxon>
        <taxon>Tunicata</taxon>
        <taxon>Appendicularia</taxon>
        <taxon>Copelata</taxon>
        <taxon>Oikopleuridae</taxon>
        <taxon>Oikopleura</taxon>
    </lineage>
</organism>
<keyword evidence="5 7" id="KW-0720">Serine protease</keyword>
<dbReference type="PROSITE" id="PS50240">
    <property type="entry name" value="TRYPSIN_DOM"/>
    <property type="match status" value="1"/>
</dbReference>
<evidence type="ECO:0000259" key="8">
    <source>
        <dbReference type="PROSITE" id="PS50240"/>
    </source>
</evidence>
<sequence length="470" mass="49945">MKLLPALVLGAVVAQDYYFDANGERKKKKTKVTKSDACGCTEMPKNGPDAVATCVSDGGKRKTIDWTCPATGTTQRFTNVKCRRIKKMSLNEQCGDLTCNCKSEVDAFVATMSPDEGQAVGTCTNARKKPTYKLFCDTDSDNIHDAGEVSQEFKVKCRNGEIRKNRFDQLLCGNSIIGGDGWESGPASMPSGLTCADPTNPFSARRKRKIKDFATSKIVGGQTVDRKTTWPWIVKTPGCGGSIISANPSGTNDWILTAAHCCDGLSSMNVIVGSEDRMIGGASTDEEFQVTSISITKHPDYNGNLGSSNSPGSDVCLVEVPNLTDSQPAGCNDCWKPVCLPSTHVDDKRLCYVAGWGTISSGGSSSTFLRDVGVHAFSQEACTSIPDMSGLVQDNEFCAGVPDFNGDGITDGGKDSCQGDSGGPLVCEESGTAVIYGVVSWGFGCAFPDNPGVYAKVSSFTSWIFSTMNS</sequence>
<dbReference type="InterPro" id="IPR009003">
    <property type="entry name" value="Peptidase_S1_PA"/>
</dbReference>
<gene>
    <name evidence="9" type="ORF">OKIOD_LOCUS3290</name>
</gene>